<feature type="transmembrane region" description="Helical" evidence="6">
    <location>
        <begin position="20"/>
        <end position="40"/>
    </location>
</feature>
<feature type="transmembrane region" description="Helical" evidence="6">
    <location>
        <begin position="190"/>
        <end position="210"/>
    </location>
</feature>
<evidence type="ECO:0000256" key="3">
    <source>
        <dbReference type="ARBA" id="ARBA00022989"/>
    </source>
</evidence>
<evidence type="ECO:0000313" key="9">
    <source>
        <dbReference type="Proteomes" id="UP000308724"/>
    </source>
</evidence>
<evidence type="ECO:0000259" key="7">
    <source>
        <dbReference type="Pfam" id="PF20684"/>
    </source>
</evidence>
<evidence type="ECO:0000256" key="2">
    <source>
        <dbReference type="ARBA" id="ARBA00022692"/>
    </source>
</evidence>
<dbReference type="EMBL" id="QZBZ01000616">
    <property type="protein sequence ID" value="TIA28276.1"/>
    <property type="molecule type" value="Genomic_DNA"/>
</dbReference>
<protein>
    <recommendedName>
        <fullName evidence="7">Rhodopsin domain-containing protein</fullName>
    </recommendedName>
</protein>
<dbReference type="Pfam" id="PF20684">
    <property type="entry name" value="Fung_rhodopsin"/>
    <property type="match status" value="1"/>
</dbReference>
<name>A0A4T0B2R7_AURPU</name>
<organism evidence="8 9">
    <name type="scientific">Aureobasidium pullulans</name>
    <name type="common">Black yeast</name>
    <name type="synonym">Pullularia pullulans</name>
    <dbReference type="NCBI Taxonomy" id="5580"/>
    <lineage>
        <taxon>Eukaryota</taxon>
        <taxon>Fungi</taxon>
        <taxon>Dikarya</taxon>
        <taxon>Ascomycota</taxon>
        <taxon>Pezizomycotina</taxon>
        <taxon>Dothideomycetes</taxon>
        <taxon>Dothideomycetidae</taxon>
        <taxon>Dothideales</taxon>
        <taxon>Saccotheciaceae</taxon>
        <taxon>Aureobasidium</taxon>
    </lineage>
</organism>
<feature type="transmembrane region" description="Helical" evidence="6">
    <location>
        <begin position="147"/>
        <end position="169"/>
    </location>
</feature>
<feature type="transmembrane region" description="Helical" evidence="6">
    <location>
        <begin position="259"/>
        <end position="278"/>
    </location>
</feature>
<dbReference type="AlphaFoldDB" id="A0A4T0B2R7"/>
<keyword evidence="3 6" id="KW-1133">Transmembrane helix</keyword>
<sequence length="284" mass="31385">MGWVRNTSAEVASRSRYPLVISVCATSTALIILVIVLRGYHCLHINDRGRRSFYALCLSVNHHSLTWTHGMQASVIVYNTLAVLETRLGLGLPLVIVSEINEERYILLEFVGRLMDILARAGYNLALSFTALEYLANANLPTYHRIIWLAISVIALAHISSFLVLLLHCRPIKKVWIPTTEGRCFAAGSLLYGTSGATLACNLVAIILPIRKLCSLRLGRAKQVSIVGYNLLGLLTPVCSVIRICQINTMLENGDPTMFVVWGVAEICVGVSTDRVFLIKTMPY</sequence>
<dbReference type="InterPro" id="IPR049326">
    <property type="entry name" value="Rhodopsin_dom_fungi"/>
</dbReference>
<evidence type="ECO:0000313" key="8">
    <source>
        <dbReference type="EMBL" id="TIA28276.1"/>
    </source>
</evidence>
<proteinExistence type="inferred from homology"/>
<evidence type="ECO:0000256" key="4">
    <source>
        <dbReference type="ARBA" id="ARBA00023136"/>
    </source>
</evidence>
<feature type="transmembrane region" description="Helical" evidence="6">
    <location>
        <begin position="117"/>
        <end position="135"/>
    </location>
</feature>
<feature type="domain" description="Rhodopsin" evidence="7">
    <location>
        <begin position="132"/>
        <end position="271"/>
    </location>
</feature>
<evidence type="ECO:0000256" key="5">
    <source>
        <dbReference type="ARBA" id="ARBA00038359"/>
    </source>
</evidence>
<dbReference type="Proteomes" id="UP000308724">
    <property type="component" value="Unassembled WGS sequence"/>
</dbReference>
<keyword evidence="2 6" id="KW-0812">Transmembrane</keyword>
<dbReference type="InterPro" id="IPR052337">
    <property type="entry name" value="SAT4-like"/>
</dbReference>
<comment type="caution">
    <text evidence="8">The sequence shown here is derived from an EMBL/GenBank/DDBJ whole genome shotgun (WGS) entry which is preliminary data.</text>
</comment>
<keyword evidence="4 6" id="KW-0472">Membrane</keyword>
<dbReference type="GO" id="GO:0016020">
    <property type="term" value="C:membrane"/>
    <property type="evidence" value="ECO:0007669"/>
    <property type="project" value="UniProtKB-SubCell"/>
</dbReference>
<evidence type="ECO:0000256" key="1">
    <source>
        <dbReference type="ARBA" id="ARBA00004141"/>
    </source>
</evidence>
<dbReference type="PANTHER" id="PTHR33048:SF146">
    <property type="entry name" value="INTEGRAL MEMBRANE PROTEIN"/>
    <property type="match status" value="1"/>
</dbReference>
<comment type="similarity">
    <text evidence="5">Belongs to the SAT4 family.</text>
</comment>
<gene>
    <name evidence="8" type="ORF">D6C78_10818</name>
</gene>
<accession>A0A4T0B2R7</accession>
<comment type="subcellular location">
    <subcellularLocation>
        <location evidence="1">Membrane</location>
        <topology evidence="1">Multi-pass membrane protein</topology>
    </subcellularLocation>
</comment>
<evidence type="ECO:0000256" key="6">
    <source>
        <dbReference type="SAM" id="Phobius"/>
    </source>
</evidence>
<reference evidence="8 9" key="1">
    <citation type="submission" date="2018-10" db="EMBL/GenBank/DDBJ databases">
        <title>Fifty Aureobasidium pullulans genomes reveal a recombining polyextremotolerant generalist.</title>
        <authorList>
            <person name="Gostincar C."/>
            <person name="Turk M."/>
            <person name="Zajc J."/>
            <person name="Gunde-Cimerman N."/>
        </authorList>
    </citation>
    <scope>NUCLEOTIDE SEQUENCE [LARGE SCALE GENOMIC DNA]</scope>
    <source>
        <strain evidence="8 9">EXF-1645</strain>
    </source>
</reference>
<dbReference type="PANTHER" id="PTHR33048">
    <property type="entry name" value="PTH11-LIKE INTEGRAL MEMBRANE PROTEIN (AFU_ORTHOLOGUE AFUA_5G11245)"/>
    <property type="match status" value="1"/>
</dbReference>